<dbReference type="Proteomes" id="UP000198323">
    <property type="component" value="Unassembled WGS sequence"/>
</dbReference>
<evidence type="ECO:0000256" key="4">
    <source>
        <dbReference type="SAM" id="MobiDB-lite"/>
    </source>
</evidence>
<accession>A0A226NL93</accession>
<dbReference type="PANTHER" id="PTHR31148">
    <property type="entry name" value="U1 SMALL NUCLEAR RIBONUCLEOPROTEIN C"/>
    <property type="match status" value="1"/>
</dbReference>
<keyword evidence="7" id="KW-1185">Reference proteome</keyword>
<dbReference type="GO" id="GO:0000395">
    <property type="term" value="P:mRNA 5'-splice site recognition"/>
    <property type="evidence" value="ECO:0007669"/>
    <property type="project" value="InterPro"/>
</dbReference>
<evidence type="ECO:0000313" key="6">
    <source>
        <dbReference type="EMBL" id="OXB68475.1"/>
    </source>
</evidence>
<dbReference type="GO" id="GO:0030627">
    <property type="term" value="F:pre-mRNA 5'-splice site binding"/>
    <property type="evidence" value="ECO:0007669"/>
    <property type="project" value="InterPro"/>
</dbReference>
<dbReference type="Gene3D" id="3.30.160.60">
    <property type="entry name" value="Classic Zinc Finger"/>
    <property type="match status" value="1"/>
</dbReference>
<keyword evidence="2" id="KW-0863">Zinc-finger</keyword>
<keyword evidence="3" id="KW-0862">Zinc</keyword>
<protein>
    <recommendedName>
        <fullName evidence="5">U1-C C2H2-type zinc finger domain-containing protein</fullName>
    </recommendedName>
</protein>
<feature type="domain" description="U1-C C2H2-type zinc finger" evidence="5">
    <location>
        <begin position="1"/>
        <end position="21"/>
    </location>
</feature>
<dbReference type="GO" id="GO:0005685">
    <property type="term" value="C:U1 snRNP"/>
    <property type="evidence" value="ECO:0007669"/>
    <property type="project" value="InterPro"/>
</dbReference>
<dbReference type="InterPro" id="IPR036236">
    <property type="entry name" value="Znf_C2H2_sf"/>
</dbReference>
<dbReference type="GO" id="GO:0008270">
    <property type="term" value="F:zinc ion binding"/>
    <property type="evidence" value="ECO:0007669"/>
    <property type="project" value="UniProtKB-KW"/>
</dbReference>
<sequence length="196" mass="20931">PSVRKTHCSGRKHKENVKDYYQKWMEEQAQSLIDKTTAAFQQGKIPPTPFSAPPPGGAMIPPPPSIPGPPRPGMMPAPHMGGPPMMPMMGPPPPGMMPVGPASGSRFTPLQNENSLGPGEKTCVFPAAADPESFSLMSSLSSRSSRDEAPNGRTHANDARASNDEAALETHDGANPARDDPSRQIKTWSPVVLFML</sequence>
<gene>
    <name evidence="6" type="ORF">ASZ78_000412</name>
</gene>
<feature type="compositionally biased region" description="Basic and acidic residues" evidence="4">
    <location>
        <begin position="144"/>
        <end position="183"/>
    </location>
</feature>
<evidence type="ECO:0000256" key="1">
    <source>
        <dbReference type="ARBA" id="ARBA00022723"/>
    </source>
</evidence>
<evidence type="ECO:0000256" key="2">
    <source>
        <dbReference type="ARBA" id="ARBA00022771"/>
    </source>
</evidence>
<dbReference type="OrthoDB" id="76567at2759"/>
<organism evidence="6 7">
    <name type="scientific">Callipepla squamata</name>
    <name type="common">Scaled quail</name>
    <dbReference type="NCBI Taxonomy" id="9009"/>
    <lineage>
        <taxon>Eukaryota</taxon>
        <taxon>Metazoa</taxon>
        <taxon>Chordata</taxon>
        <taxon>Craniata</taxon>
        <taxon>Vertebrata</taxon>
        <taxon>Euteleostomi</taxon>
        <taxon>Archelosauria</taxon>
        <taxon>Archosauria</taxon>
        <taxon>Dinosauria</taxon>
        <taxon>Saurischia</taxon>
        <taxon>Theropoda</taxon>
        <taxon>Coelurosauria</taxon>
        <taxon>Aves</taxon>
        <taxon>Neognathae</taxon>
        <taxon>Galloanserae</taxon>
        <taxon>Galliformes</taxon>
        <taxon>Odontophoridae</taxon>
        <taxon>Callipepla</taxon>
    </lineage>
</organism>
<dbReference type="HAMAP" id="MF_03153">
    <property type="entry name" value="U1_C"/>
    <property type="match status" value="1"/>
</dbReference>
<dbReference type="SUPFAM" id="SSF57667">
    <property type="entry name" value="beta-beta-alpha zinc fingers"/>
    <property type="match status" value="1"/>
</dbReference>
<dbReference type="InterPro" id="IPR017340">
    <property type="entry name" value="U1_snRNP-C"/>
</dbReference>
<comment type="caution">
    <text evidence="6">The sequence shown here is derived from an EMBL/GenBank/DDBJ whole genome shotgun (WGS) entry which is preliminary data.</text>
</comment>
<dbReference type="PANTHER" id="PTHR31148:SF1">
    <property type="entry name" value="U1 SMALL NUCLEAR RIBONUCLEOPROTEIN C"/>
    <property type="match status" value="1"/>
</dbReference>
<reference evidence="6 7" key="1">
    <citation type="submission" date="2016-07" db="EMBL/GenBank/DDBJ databases">
        <title>Disparate Historic Effective Population Sizes Predicted by Modern Levels of Genome Diversity for the Scaled Quail (Callipepla squamata) and the Northern Bobwhite (Colinus virginianus): Inferences from First and Second Generation Draft Genome Assemblies for Sympatric New World Quail.</title>
        <authorList>
            <person name="Oldeschulte D.L."/>
            <person name="Halley Y.A."/>
            <person name="Bhattarai E.K."/>
            <person name="Brashear W.A."/>
            <person name="Hill J."/>
            <person name="Metz R.P."/>
            <person name="Johnson C.D."/>
            <person name="Rollins D."/>
            <person name="Peterson M.J."/>
            <person name="Bickhart D.M."/>
            <person name="Decker J.E."/>
            <person name="Seabury C.M."/>
        </authorList>
    </citation>
    <scope>NUCLEOTIDE SEQUENCE [LARGE SCALE GENOMIC DNA]</scope>
    <source>
        <strain evidence="6 7">Texas</strain>
        <tissue evidence="6">Leg muscle</tissue>
    </source>
</reference>
<proteinExistence type="inferred from homology"/>
<dbReference type="EMBL" id="MCFN01000014">
    <property type="protein sequence ID" value="OXB68475.1"/>
    <property type="molecule type" value="Genomic_DNA"/>
</dbReference>
<name>A0A226NL93_CALSU</name>
<feature type="region of interest" description="Disordered" evidence="4">
    <location>
        <begin position="135"/>
        <end position="188"/>
    </location>
</feature>
<dbReference type="InterPro" id="IPR013085">
    <property type="entry name" value="U1-CZ_Znf_C2H2"/>
</dbReference>
<evidence type="ECO:0000259" key="5">
    <source>
        <dbReference type="Pfam" id="PF06220"/>
    </source>
</evidence>
<dbReference type="STRING" id="9009.A0A226NL93"/>
<dbReference type="Pfam" id="PF06220">
    <property type="entry name" value="zf-U1"/>
    <property type="match status" value="1"/>
</dbReference>
<keyword evidence="1" id="KW-0479">Metal-binding</keyword>
<evidence type="ECO:0000256" key="3">
    <source>
        <dbReference type="ARBA" id="ARBA00022833"/>
    </source>
</evidence>
<feature type="non-terminal residue" evidence="6">
    <location>
        <position position="1"/>
    </location>
</feature>
<dbReference type="AlphaFoldDB" id="A0A226NL93"/>
<evidence type="ECO:0000313" key="7">
    <source>
        <dbReference type="Proteomes" id="UP000198323"/>
    </source>
</evidence>